<dbReference type="EMBL" id="KQ971338">
    <property type="protein sequence ID" value="EFA01646.1"/>
    <property type="molecule type" value="Genomic_DNA"/>
</dbReference>
<dbReference type="AlphaFoldDB" id="D2A0R7"/>
<keyword evidence="2" id="KW-1185">Reference proteome</keyword>
<evidence type="ECO:0000313" key="2">
    <source>
        <dbReference type="Proteomes" id="UP000007266"/>
    </source>
</evidence>
<accession>D2A0R7</accession>
<reference evidence="1 2" key="2">
    <citation type="journal article" date="2010" name="Nucleic Acids Res.">
        <title>BeetleBase in 2010: revisions to provide comprehensive genomic information for Tribolium castaneum.</title>
        <authorList>
            <person name="Kim H.S."/>
            <person name="Murphy T."/>
            <person name="Xia J."/>
            <person name="Caragea D."/>
            <person name="Park Y."/>
            <person name="Beeman R.W."/>
            <person name="Lorenzen M.D."/>
            <person name="Butcher S."/>
            <person name="Manak J.R."/>
            <person name="Brown S.J."/>
        </authorList>
    </citation>
    <scope>GENOME REANNOTATION</scope>
    <source>
        <strain evidence="1 2">Georgia GA2</strain>
    </source>
</reference>
<reference evidence="1 2" key="1">
    <citation type="journal article" date="2008" name="Nature">
        <title>The genome of the model beetle and pest Tribolium castaneum.</title>
        <authorList>
            <consortium name="Tribolium Genome Sequencing Consortium"/>
            <person name="Richards S."/>
            <person name="Gibbs R.A."/>
            <person name="Weinstock G.M."/>
            <person name="Brown S.J."/>
            <person name="Denell R."/>
            <person name="Beeman R.W."/>
            <person name="Gibbs R."/>
            <person name="Beeman R.W."/>
            <person name="Brown S.J."/>
            <person name="Bucher G."/>
            <person name="Friedrich M."/>
            <person name="Grimmelikhuijzen C.J."/>
            <person name="Klingler M."/>
            <person name="Lorenzen M."/>
            <person name="Richards S."/>
            <person name="Roth S."/>
            <person name="Schroder R."/>
            <person name="Tautz D."/>
            <person name="Zdobnov E.M."/>
            <person name="Muzny D."/>
            <person name="Gibbs R.A."/>
            <person name="Weinstock G.M."/>
            <person name="Attaway T."/>
            <person name="Bell S."/>
            <person name="Buhay C.J."/>
            <person name="Chandrabose M.N."/>
            <person name="Chavez D."/>
            <person name="Clerk-Blankenburg K.P."/>
            <person name="Cree A."/>
            <person name="Dao M."/>
            <person name="Davis C."/>
            <person name="Chacko J."/>
            <person name="Dinh H."/>
            <person name="Dugan-Rocha S."/>
            <person name="Fowler G."/>
            <person name="Garner T.T."/>
            <person name="Garnes J."/>
            <person name="Gnirke A."/>
            <person name="Hawes A."/>
            <person name="Hernandez J."/>
            <person name="Hines S."/>
            <person name="Holder M."/>
            <person name="Hume J."/>
            <person name="Jhangiani S.N."/>
            <person name="Joshi V."/>
            <person name="Khan Z.M."/>
            <person name="Jackson L."/>
            <person name="Kovar C."/>
            <person name="Kowis A."/>
            <person name="Lee S."/>
            <person name="Lewis L.R."/>
            <person name="Margolis J."/>
            <person name="Morgan M."/>
            <person name="Nazareth L.V."/>
            <person name="Nguyen N."/>
            <person name="Okwuonu G."/>
            <person name="Parker D."/>
            <person name="Richards S."/>
            <person name="Ruiz S.J."/>
            <person name="Santibanez J."/>
            <person name="Savard J."/>
            <person name="Scherer S.E."/>
            <person name="Schneider B."/>
            <person name="Sodergren E."/>
            <person name="Tautz D."/>
            <person name="Vattahil S."/>
            <person name="Villasana D."/>
            <person name="White C.S."/>
            <person name="Wright R."/>
            <person name="Park Y."/>
            <person name="Beeman R.W."/>
            <person name="Lord J."/>
            <person name="Oppert B."/>
            <person name="Lorenzen M."/>
            <person name="Brown S."/>
            <person name="Wang L."/>
            <person name="Savard J."/>
            <person name="Tautz D."/>
            <person name="Richards S."/>
            <person name="Weinstock G."/>
            <person name="Gibbs R.A."/>
            <person name="Liu Y."/>
            <person name="Worley K."/>
            <person name="Weinstock G."/>
            <person name="Elsik C.G."/>
            <person name="Reese J.T."/>
            <person name="Elhaik E."/>
            <person name="Landan G."/>
            <person name="Graur D."/>
            <person name="Arensburger P."/>
            <person name="Atkinson P."/>
            <person name="Beeman R.W."/>
            <person name="Beidler J."/>
            <person name="Brown S.J."/>
            <person name="Demuth J.P."/>
            <person name="Drury D.W."/>
            <person name="Du Y.Z."/>
            <person name="Fujiwara H."/>
            <person name="Lorenzen M."/>
            <person name="Maselli V."/>
            <person name="Osanai M."/>
            <person name="Park Y."/>
            <person name="Robertson H.M."/>
            <person name="Tu Z."/>
            <person name="Wang J.J."/>
            <person name="Wang S."/>
            <person name="Richards S."/>
            <person name="Song H."/>
            <person name="Zhang L."/>
            <person name="Sodergren E."/>
            <person name="Werner D."/>
            <person name="Stanke M."/>
            <person name="Morgenstern B."/>
            <person name="Solovyev V."/>
            <person name="Kosarev P."/>
            <person name="Brown G."/>
            <person name="Chen H.C."/>
            <person name="Ermolaeva O."/>
            <person name="Hlavina W."/>
            <person name="Kapustin Y."/>
            <person name="Kiryutin B."/>
            <person name="Kitts P."/>
            <person name="Maglott D."/>
            <person name="Pruitt K."/>
            <person name="Sapojnikov V."/>
            <person name="Souvorov A."/>
            <person name="Mackey A.J."/>
            <person name="Waterhouse R.M."/>
            <person name="Wyder S."/>
            <person name="Zdobnov E.M."/>
            <person name="Zdobnov E.M."/>
            <person name="Wyder S."/>
            <person name="Kriventseva E.V."/>
            <person name="Kadowaki T."/>
            <person name="Bork P."/>
            <person name="Aranda M."/>
            <person name="Bao R."/>
            <person name="Beermann A."/>
            <person name="Berns N."/>
            <person name="Bolognesi R."/>
            <person name="Bonneton F."/>
            <person name="Bopp D."/>
            <person name="Brown S.J."/>
            <person name="Bucher G."/>
            <person name="Butts T."/>
            <person name="Chaumot A."/>
            <person name="Denell R.E."/>
            <person name="Ferrier D.E."/>
            <person name="Friedrich M."/>
            <person name="Gordon C.M."/>
            <person name="Jindra M."/>
            <person name="Klingler M."/>
            <person name="Lan Q."/>
            <person name="Lattorff H.M."/>
            <person name="Laudet V."/>
            <person name="von Levetsow C."/>
            <person name="Liu Z."/>
            <person name="Lutz R."/>
            <person name="Lynch J.A."/>
            <person name="da Fonseca R.N."/>
            <person name="Posnien N."/>
            <person name="Reuter R."/>
            <person name="Roth S."/>
            <person name="Savard J."/>
            <person name="Schinko J.B."/>
            <person name="Schmitt C."/>
            <person name="Schoppmeier M."/>
            <person name="Schroder R."/>
            <person name="Shippy T.D."/>
            <person name="Simonnet F."/>
            <person name="Marques-Souza H."/>
            <person name="Tautz D."/>
            <person name="Tomoyasu Y."/>
            <person name="Trauner J."/>
            <person name="Van der Zee M."/>
            <person name="Vervoort M."/>
            <person name="Wittkopp N."/>
            <person name="Wimmer E.A."/>
            <person name="Yang X."/>
            <person name="Jones A.K."/>
            <person name="Sattelle D.B."/>
            <person name="Ebert P.R."/>
            <person name="Nelson D."/>
            <person name="Scott J.G."/>
            <person name="Beeman R.W."/>
            <person name="Muthukrishnan S."/>
            <person name="Kramer K.J."/>
            <person name="Arakane Y."/>
            <person name="Beeman R.W."/>
            <person name="Zhu Q."/>
            <person name="Hogenkamp D."/>
            <person name="Dixit R."/>
            <person name="Oppert B."/>
            <person name="Jiang H."/>
            <person name="Zou Z."/>
            <person name="Marshall J."/>
            <person name="Elpidina E."/>
            <person name="Vinokurov K."/>
            <person name="Oppert C."/>
            <person name="Zou Z."/>
            <person name="Evans J."/>
            <person name="Lu Z."/>
            <person name="Zhao P."/>
            <person name="Sumathipala N."/>
            <person name="Altincicek B."/>
            <person name="Vilcinskas A."/>
            <person name="Williams M."/>
            <person name="Hultmark D."/>
            <person name="Hetru C."/>
            <person name="Jiang H."/>
            <person name="Grimmelikhuijzen C.J."/>
            <person name="Hauser F."/>
            <person name="Cazzamali G."/>
            <person name="Williamson M."/>
            <person name="Park Y."/>
            <person name="Li B."/>
            <person name="Tanaka Y."/>
            <person name="Predel R."/>
            <person name="Neupert S."/>
            <person name="Schachtner J."/>
            <person name="Verleyen P."/>
            <person name="Raible F."/>
            <person name="Bork P."/>
            <person name="Friedrich M."/>
            <person name="Walden K.K."/>
            <person name="Robertson H.M."/>
            <person name="Angeli S."/>
            <person name="Foret S."/>
            <person name="Bucher G."/>
            <person name="Schuetz S."/>
            <person name="Maleszka R."/>
            <person name="Wimmer E.A."/>
            <person name="Beeman R.W."/>
            <person name="Lorenzen M."/>
            <person name="Tomoyasu Y."/>
            <person name="Miller S.C."/>
            <person name="Grossmann D."/>
            <person name="Bucher G."/>
        </authorList>
    </citation>
    <scope>NUCLEOTIDE SEQUENCE [LARGE SCALE GENOMIC DNA]</scope>
    <source>
        <strain evidence="1 2">Georgia GA2</strain>
    </source>
</reference>
<proteinExistence type="predicted"/>
<sequence>MARREFSSWEKPSTCTVNPLLLLTNREQWNQLEAWNLLWSRRRGQVQKIDTKDAYMQHEFSSGQKHSLFHTARSHIQIPLPDLSTRFRTKNGNYFNIASRISLATDLVCISTMTRRNRKLFPP</sequence>
<dbReference type="InParanoid" id="D2A0R7"/>
<dbReference type="Proteomes" id="UP000007266">
    <property type="component" value="Linkage group 4"/>
</dbReference>
<dbReference type="HOGENOM" id="CLU_2018166_0_0_1"/>
<name>D2A0R7_TRICA</name>
<organism evidence="1 2">
    <name type="scientific">Tribolium castaneum</name>
    <name type="common">Red flour beetle</name>
    <dbReference type="NCBI Taxonomy" id="7070"/>
    <lineage>
        <taxon>Eukaryota</taxon>
        <taxon>Metazoa</taxon>
        <taxon>Ecdysozoa</taxon>
        <taxon>Arthropoda</taxon>
        <taxon>Hexapoda</taxon>
        <taxon>Insecta</taxon>
        <taxon>Pterygota</taxon>
        <taxon>Neoptera</taxon>
        <taxon>Endopterygota</taxon>
        <taxon>Coleoptera</taxon>
        <taxon>Polyphaga</taxon>
        <taxon>Cucujiformia</taxon>
        <taxon>Tenebrionidae</taxon>
        <taxon>Tenebrionidae incertae sedis</taxon>
        <taxon>Tribolium</taxon>
    </lineage>
</organism>
<gene>
    <name evidence="1" type="primary">GLEAN_07217</name>
    <name evidence="1" type="ORF">TcasGA2_TC007217</name>
</gene>
<protein>
    <submittedName>
        <fullName evidence="1">Uncharacterized protein</fullName>
    </submittedName>
</protein>
<evidence type="ECO:0000313" key="1">
    <source>
        <dbReference type="EMBL" id="EFA01646.1"/>
    </source>
</evidence>